<feature type="transmembrane region" description="Helical" evidence="1">
    <location>
        <begin position="12"/>
        <end position="29"/>
    </location>
</feature>
<sequence>MSASDFPPELWPAFFSSAPLVDLLAVSSANRRFRDLTKPLLSLSAITVQFRLHPVLASITFSRTVTTLRLRVFNFFGVGDVASLVVFFPSLQRLYLRFGGGKTAYEPEWQALLVSPAFPRLGLRRLSYDLQSRGTQRVPSAMPQLGALRDAYYVCFPALRTLARWRGLLGVPGRRADGGPVEARNGGDTGRAR</sequence>
<keyword evidence="1" id="KW-0812">Transmembrane</keyword>
<dbReference type="AlphaFoldDB" id="A0A8H6VWC9"/>
<name>A0A8H6VWC9_9AGAR</name>
<keyword evidence="1" id="KW-1133">Transmembrane helix</keyword>
<evidence type="ECO:0000256" key="1">
    <source>
        <dbReference type="SAM" id="Phobius"/>
    </source>
</evidence>
<dbReference type="RefSeq" id="XP_037214991.1">
    <property type="nucleotide sequence ID" value="XM_037368065.1"/>
</dbReference>
<proteinExistence type="predicted"/>
<feature type="transmembrane region" description="Helical" evidence="1">
    <location>
        <begin position="73"/>
        <end position="91"/>
    </location>
</feature>
<dbReference type="GeneID" id="59350581"/>
<evidence type="ECO:0000313" key="2">
    <source>
        <dbReference type="EMBL" id="KAF7292563.1"/>
    </source>
</evidence>
<keyword evidence="1" id="KW-0472">Membrane</keyword>
<keyword evidence="3" id="KW-1185">Reference proteome</keyword>
<accession>A0A8H6VWC9</accession>
<evidence type="ECO:0000313" key="3">
    <source>
        <dbReference type="Proteomes" id="UP000636479"/>
    </source>
</evidence>
<evidence type="ECO:0008006" key="4">
    <source>
        <dbReference type="Google" id="ProtNLM"/>
    </source>
</evidence>
<gene>
    <name evidence="2" type="ORF">MIND_01153600</name>
</gene>
<protein>
    <recommendedName>
        <fullName evidence="4">F-box domain-containing protein</fullName>
    </recommendedName>
</protein>
<organism evidence="2 3">
    <name type="scientific">Mycena indigotica</name>
    <dbReference type="NCBI Taxonomy" id="2126181"/>
    <lineage>
        <taxon>Eukaryota</taxon>
        <taxon>Fungi</taxon>
        <taxon>Dikarya</taxon>
        <taxon>Basidiomycota</taxon>
        <taxon>Agaricomycotina</taxon>
        <taxon>Agaricomycetes</taxon>
        <taxon>Agaricomycetidae</taxon>
        <taxon>Agaricales</taxon>
        <taxon>Marasmiineae</taxon>
        <taxon>Mycenaceae</taxon>
        <taxon>Mycena</taxon>
    </lineage>
</organism>
<dbReference type="Proteomes" id="UP000636479">
    <property type="component" value="Unassembled WGS sequence"/>
</dbReference>
<reference evidence="2" key="1">
    <citation type="submission" date="2020-05" db="EMBL/GenBank/DDBJ databases">
        <title>Mycena genomes resolve the evolution of fungal bioluminescence.</title>
        <authorList>
            <person name="Tsai I.J."/>
        </authorList>
    </citation>
    <scope>NUCLEOTIDE SEQUENCE</scope>
    <source>
        <strain evidence="2">171206Taipei</strain>
    </source>
</reference>
<comment type="caution">
    <text evidence="2">The sequence shown here is derived from an EMBL/GenBank/DDBJ whole genome shotgun (WGS) entry which is preliminary data.</text>
</comment>
<dbReference type="EMBL" id="JACAZF010000011">
    <property type="protein sequence ID" value="KAF7292563.1"/>
    <property type="molecule type" value="Genomic_DNA"/>
</dbReference>